<evidence type="ECO:0000256" key="5">
    <source>
        <dbReference type="ARBA" id="ARBA00022692"/>
    </source>
</evidence>
<keyword evidence="11" id="KW-0472">Membrane</keyword>
<dbReference type="STRING" id="1093900.A0A507AQY6"/>
<keyword evidence="5" id="KW-0812">Transmembrane</keyword>
<dbReference type="GO" id="GO:0016705">
    <property type="term" value="F:oxidoreductase activity, acting on paired donors, with incorporation or reduction of molecular oxygen"/>
    <property type="evidence" value="ECO:0007669"/>
    <property type="project" value="InterPro"/>
</dbReference>
<evidence type="ECO:0000256" key="3">
    <source>
        <dbReference type="ARBA" id="ARBA00010617"/>
    </source>
</evidence>
<keyword evidence="16" id="KW-1185">Reference proteome</keyword>
<keyword evidence="9 12" id="KW-0408">Iron</keyword>
<dbReference type="PANTHER" id="PTHR24305:SF237">
    <property type="entry name" value="CYTOCHROME P450 MONOOXYGENASE ATNE-RELATED"/>
    <property type="match status" value="1"/>
</dbReference>
<evidence type="ECO:0000256" key="9">
    <source>
        <dbReference type="ARBA" id="ARBA00023004"/>
    </source>
</evidence>
<keyword evidence="7" id="KW-1133">Transmembrane helix</keyword>
<keyword evidence="10 13" id="KW-0503">Monooxygenase</keyword>
<dbReference type="AlphaFoldDB" id="A0A507AQY6"/>
<evidence type="ECO:0000256" key="11">
    <source>
        <dbReference type="ARBA" id="ARBA00023136"/>
    </source>
</evidence>
<dbReference type="InterPro" id="IPR002401">
    <property type="entry name" value="Cyt_P450_E_grp-I"/>
</dbReference>
<evidence type="ECO:0000256" key="6">
    <source>
        <dbReference type="ARBA" id="ARBA00022723"/>
    </source>
</evidence>
<feature type="binding site" description="axial binding residue" evidence="12">
    <location>
        <position position="459"/>
    </location>
    <ligand>
        <name>heme</name>
        <dbReference type="ChEBI" id="CHEBI:30413"/>
    </ligand>
    <ligandPart>
        <name>Fe</name>
        <dbReference type="ChEBI" id="CHEBI:18248"/>
    </ligandPart>
</feature>
<dbReference type="FunFam" id="1.10.630.10:FF:000063">
    <property type="entry name" value="Cytochrome P450 monooxygenase"/>
    <property type="match status" value="1"/>
</dbReference>
<dbReference type="PRINTS" id="PR00463">
    <property type="entry name" value="EP450I"/>
</dbReference>
<dbReference type="PRINTS" id="PR00385">
    <property type="entry name" value="P450"/>
</dbReference>
<dbReference type="RefSeq" id="XP_030989010.1">
    <property type="nucleotide sequence ID" value="XM_031133454.1"/>
</dbReference>
<dbReference type="Proteomes" id="UP000319257">
    <property type="component" value="Unassembled WGS sequence"/>
</dbReference>
<dbReference type="EMBL" id="SKBQ01000091">
    <property type="protein sequence ID" value="TPX07299.1"/>
    <property type="molecule type" value="Genomic_DNA"/>
</dbReference>
<keyword evidence="4 12" id="KW-0349">Heme</keyword>
<organism evidence="15 16">
    <name type="scientific">Thyridium curvatum</name>
    <dbReference type="NCBI Taxonomy" id="1093900"/>
    <lineage>
        <taxon>Eukaryota</taxon>
        <taxon>Fungi</taxon>
        <taxon>Dikarya</taxon>
        <taxon>Ascomycota</taxon>
        <taxon>Pezizomycotina</taxon>
        <taxon>Sordariomycetes</taxon>
        <taxon>Sordariomycetidae</taxon>
        <taxon>Thyridiales</taxon>
        <taxon>Thyridiaceae</taxon>
        <taxon>Thyridium</taxon>
    </lineage>
</organism>
<evidence type="ECO:0008006" key="17">
    <source>
        <dbReference type="Google" id="ProtNLM"/>
    </source>
</evidence>
<dbReference type="GO" id="GO:1902181">
    <property type="term" value="P:verruculogen biosynthetic process"/>
    <property type="evidence" value="ECO:0007669"/>
    <property type="project" value="UniProtKB-ARBA"/>
</dbReference>
<evidence type="ECO:0000256" key="1">
    <source>
        <dbReference type="ARBA" id="ARBA00001971"/>
    </source>
</evidence>
<evidence type="ECO:0000256" key="7">
    <source>
        <dbReference type="ARBA" id="ARBA00022989"/>
    </source>
</evidence>
<dbReference type="PANTHER" id="PTHR24305">
    <property type="entry name" value="CYTOCHROME P450"/>
    <property type="match status" value="1"/>
</dbReference>
<dbReference type="GO" id="GO:0005506">
    <property type="term" value="F:iron ion binding"/>
    <property type="evidence" value="ECO:0007669"/>
    <property type="project" value="InterPro"/>
</dbReference>
<dbReference type="OrthoDB" id="1470350at2759"/>
<dbReference type="Pfam" id="PF00067">
    <property type="entry name" value="p450"/>
    <property type="match status" value="1"/>
</dbReference>
<dbReference type="SUPFAM" id="SSF48264">
    <property type="entry name" value="Cytochrome P450"/>
    <property type="match status" value="1"/>
</dbReference>
<dbReference type="PROSITE" id="PS00086">
    <property type="entry name" value="CYTOCHROME_P450"/>
    <property type="match status" value="1"/>
</dbReference>
<keyword evidence="8 13" id="KW-0560">Oxidoreductase</keyword>
<accession>A0A507AQY6</accession>
<comment type="cofactor">
    <cofactor evidence="1 12">
        <name>heme</name>
        <dbReference type="ChEBI" id="CHEBI:30413"/>
    </cofactor>
</comment>
<comment type="subcellular location">
    <subcellularLocation>
        <location evidence="2">Membrane</location>
    </subcellularLocation>
</comment>
<dbReference type="InterPro" id="IPR001128">
    <property type="entry name" value="Cyt_P450"/>
</dbReference>
<reference evidence="15 16" key="1">
    <citation type="submission" date="2019-06" db="EMBL/GenBank/DDBJ databases">
        <title>Draft genome sequence of the filamentous fungus Phialemoniopsis curvata isolated from diesel fuel.</title>
        <authorList>
            <person name="Varaljay V.A."/>
            <person name="Lyon W.J."/>
            <person name="Crouch A.L."/>
            <person name="Drake C.E."/>
            <person name="Hollomon J.M."/>
            <person name="Nadeau L.J."/>
            <person name="Nunn H.S."/>
            <person name="Stevenson B.S."/>
            <person name="Bojanowski C.L."/>
            <person name="Crookes-Goodson W.J."/>
        </authorList>
    </citation>
    <scope>NUCLEOTIDE SEQUENCE [LARGE SCALE GENOMIC DNA]</scope>
    <source>
        <strain evidence="15 16">D216</strain>
    </source>
</reference>
<dbReference type="InParanoid" id="A0A507AQY6"/>
<evidence type="ECO:0000256" key="12">
    <source>
        <dbReference type="PIRSR" id="PIRSR602401-1"/>
    </source>
</evidence>
<gene>
    <name evidence="15" type="ORF">E0L32_010796</name>
</gene>
<evidence type="ECO:0000256" key="4">
    <source>
        <dbReference type="ARBA" id="ARBA00022617"/>
    </source>
</evidence>
<dbReference type="InterPro" id="IPR036396">
    <property type="entry name" value="Cyt_P450_sf"/>
</dbReference>
<protein>
    <recommendedName>
        <fullName evidence="17">Cytochrome P450</fullName>
    </recommendedName>
</protein>
<feature type="signal peptide" evidence="14">
    <location>
        <begin position="1"/>
        <end position="20"/>
    </location>
</feature>
<evidence type="ECO:0000256" key="13">
    <source>
        <dbReference type="RuleBase" id="RU000461"/>
    </source>
</evidence>
<evidence type="ECO:0000256" key="10">
    <source>
        <dbReference type="ARBA" id="ARBA00023033"/>
    </source>
</evidence>
<dbReference type="GO" id="GO:0016020">
    <property type="term" value="C:membrane"/>
    <property type="evidence" value="ECO:0007669"/>
    <property type="project" value="UniProtKB-SubCell"/>
</dbReference>
<comment type="caution">
    <text evidence="15">The sequence shown here is derived from an EMBL/GenBank/DDBJ whole genome shotgun (WGS) entry which is preliminary data.</text>
</comment>
<comment type="similarity">
    <text evidence="3 13">Belongs to the cytochrome P450 family.</text>
</comment>
<evidence type="ECO:0000313" key="16">
    <source>
        <dbReference type="Proteomes" id="UP000319257"/>
    </source>
</evidence>
<dbReference type="CDD" id="cd11061">
    <property type="entry name" value="CYP67-like"/>
    <property type="match status" value="1"/>
</dbReference>
<keyword evidence="6 12" id="KW-0479">Metal-binding</keyword>
<name>A0A507AQY6_9PEZI</name>
<keyword evidence="14" id="KW-0732">Signal</keyword>
<dbReference type="Gene3D" id="1.10.630.10">
    <property type="entry name" value="Cytochrome P450"/>
    <property type="match status" value="1"/>
</dbReference>
<dbReference type="GO" id="GO:0020037">
    <property type="term" value="F:heme binding"/>
    <property type="evidence" value="ECO:0007669"/>
    <property type="project" value="InterPro"/>
</dbReference>
<feature type="chain" id="PRO_5021223441" description="Cytochrome P450" evidence="14">
    <location>
        <begin position="21"/>
        <end position="534"/>
    </location>
</feature>
<dbReference type="GO" id="GO:0004497">
    <property type="term" value="F:monooxygenase activity"/>
    <property type="evidence" value="ECO:0007669"/>
    <property type="project" value="UniProtKB-KW"/>
</dbReference>
<dbReference type="InterPro" id="IPR017972">
    <property type="entry name" value="Cyt_P450_CS"/>
</dbReference>
<evidence type="ECO:0000256" key="14">
    <source>
        <dbReference type="SAM" id="SignalP"/>
    </source>
</evidence>
<evidence type="ECO:0000256" key="8">
    <source>
        <dbReference type="ARBA" id="ARBA00023002"/>
    </source>
</evidence>
<dbReference type="GeneID" id="41978243"/>
<sequence length="534" mass="60124">MSYSLAEAILLLALSSSVAALIADIIYKLYFHPLAKYPGPPLARVSCLHATYHAWRGDLHLDMWRCHERYGDVVRYKPNSLLFNTAGSLRDIYGHSSNGKVLKSRMYAVAVHRAPSTVTMRGGKDHARRRRILGQGLSDQSLRRYEGRILRHIDQFCDIMYDKETIGEGQTVEKEPRDSWSPPLDMSKWTNYLTFDLMSDIVFDAKYNLLGAERFRYVVDCIDRSNLRMGVLIYLPELTMLRLDRYIFRDSIKARNRFVKFVTRVVAERLQKTSSADSLGNSDLFAHLADAKDPETRESFTTNELAAESTTLIVAGGDTTSTAISAVLFYLSRHPDAYRKVVKEVRSTFGSYDKVKMGAQLVSCRYLHACIDEALRMSPPAPACLWREVVAPAGLVVDGVHVPHGVDVGMSIYAIQHSERQYTNPFSYHPERWLEDDGAGSIEKARAAFNPFSIGARNCLGAGLARAETMLTLARLLWLGDFQVAAQKDLAPVGAGNPGAASGRHRDHEYQLFEHITAQKQGPWLQFRAREDLR</sequence>
<dbReference type="InterPro" id="IPR050121">
    <property type="entry name" value="Cytochrome_P450_monoxygenase"/>
</dbReference>
<evidence type="ECO:0000256" key="2">
    <source>
        <dbReference type="ARBA" id="ARBA00004370"/>
    </source>
</evidence>
<proteinExistence type="inferred from homology"/>
<evidence type="ECO:0000313" key="15">
    <source>
        <dbReference type="EMBL" id="TPX07299.1"/>
    </source>
</evidence>